<dbReference type="EMBL" id="JACRTF010000001">
    <property type="protein sequence ID" value="MBC8594302.1"/>
    <property type="molecule type" value="Genomic_DNA"/>
</dbReference>
<evidence type="ECO:0000256" key="5">
    <source>
        <dbReference type="ARBA" id="ARBA00023139"/>
    </source>
</evidence>
<protein>
    <submittedName>
        <fullName evidence="9">FimB/Mfa2 family fimbrial subunit</fullName>
    </submittedName>
</protein>
<accession>A0A926F7K0</accession>
<name>A0A926F7K0_9BACT</name>
<comment type="caution">
    <text evidence="9">The sequence shown here is derived from an EMBL/GenBank/DDBJ whole genome shotgun (WGS) entry which is preliminary data.</text>
</comment>
<evidence type="ECO:0000256" key="6">
    <source>
        <dbReference type="ARBA" id="ARBA00023237"/>
    </source>
</evidence>
<keyword evidence="7" id="KW-0449">Lipoprotein</keyword>
<evidence type="ECO:0000256" key="7">
    <source>
        <dbReference type="ARBA" id="ARBA00023288"/>
    </source>
</evidence>
<feature type="signal peptide" evidence="8">
    <location>
        <begin position="1"/>
        <end position="22"/>
    </location>
</feature>
<evidence type="ECO:0000256" key="1">
    <source>
        <dbReference type="ARBA" id="ARBA00004442"/>
    </source>
</evidence>
<dbReference type="GO" id="GO:0009279">
    <property type="term" value="C:cell outer membrane"/>
    <property type="evidence" value="ECO:0007669"/>
    <property type="project" value="UniProtKB-SubCell"/>
</dbReference>
<organism evidence="9 10">
    <name type="scientific">Jilunia laotingensis</name>
    <dbReference type="NCBI Taxonomy" id="2763675"/>
    <lineage>
        <taxon>Bacteria</taxon>
        <taxon>Pseudomonadati</taxon>
        <taxon>Bacteroidota</taxon>
        <taxon>Bacteroidia</taxon>
        <taxon>Bacteroidales</taxon>
        <taxon>Bacteroidaceae</taxon>
        <taxon>Jilunia</taxon>
    </lineage>
</organism>
<dbReference type="Pfam" id="PF08842">
    <property type="entry name" value="Mfa2"/>
    <property type="match status" value="1"/>
</dbReference>
<evidence type="ECO:0000313" key="9">
    <source>
        <dbReference type="EMBL" id="MBC8594302.1"/>
    </source>
</evidence>
<dbReference type="RefSeq" id="WP_262435397.1">
    <property type="nucleotide sequence ID" value="NZ_JACRTF010000001.1"/>
</dbReference>
<comment type="subcellular location">
    <subcellularLocation>
        <location evidence="1">Cell outer membrane</location>
    </subcellularLocation>
</comment>
<evidence type="ECO:0000256" key="2">
    <source>
        <dbReference type="ARBA" id="ARBA00007248"/>
    </source>
</evidence>
<keyword evidence="6" id="KW-0998">Cell outer membrane</keyword>
<dbReference type="Gene3D" id="2.60.40.2100">
    <property type="match status" value="1"/>
</dbReference>
<evidence type="ECO:0000256" key="4">
    <source>
        <dbReference type="ARBA" id="ARBA00023136"/>
    </source>
</evidence>
<gene>
    <name evidence="9" type="ORF">H8744_13815</name>
</gene>
<reference evidence="9" key="1">
    <citation type="submission" date="2020-08" db="EMBL/GenBank/DDBJ databases">
        <title>Genome public.</title>
        <authorList>
            <person name="Liu C."/>
            <person name="Sun Q."/>
        </authorList>
    </citation>
    <scope>NUCLEOTIDE SEQUENCE</scope>
    <source>
        <strain evidence="9">N12</strain>
    </source>
</reference>
<dbReference type="AlphaFoldDB" id="A0A926F7K0"/>
<dbReference type="Proteomes" id="UP000651085">
    <property type="component" value="Unassembled WGS sequence"/>
</dbReference>
<keyword evidence="5" id="KW-0564">Palmitate</keyword>
<dbReference type="InterPro" id="IPR014941">
    <property type="entry name" value="FimB/Mfa2/Mfa3"/>
</dbReference>
<evidence type="ECO:0000313" key="10">
    <source>
        <dbReference type="Proteomes" id="UP000651085"/>
    </source>
</evidence>
<feature type="chain" id="PRO_5039083106" evidence="8">
    <location>
        <begin position="23"/>
        <end position="295"/>
    </location>
</feature>
<evidence type="ECO:0000256" key="3">
    <source>
        <dbReference type="ARBA" id="ARBA00022729"/>
    </source>
</evidence>
<keyword evidence="4" id="KW-0472">Membrane</keyword>
<proteinExistence type="inferred from homology"/>
<keyword evidence="10" id="KW-1185">Reference proteome</keyword>
<keyword evidence="3 8" id="KW-0732">Signal</keyword>
<comment type="similarity">
    <text evidence="2">Belongs to the bacteroidetes fimbrillin superfamily. FimB/Mfa2 family.</text>
</comment>
<evidence type="ECO:0000256" key="8">
    <source>
        <dbReference type="SAM" id="SignalP"/>
    </source>
</evidence>
<sequence>MRKLFYLLNLCFLYLCSGCTTTEMGGCKNAIVVFKYMGDGNSDIFSDFIANVTYFVYDADGIQVASGRMEPADLSLNRGFQLRLGEGDYEVVCWGNLEHYCQAVDTEKKDEAHVLNIAHSSGREAQTGDPLYYGKTSFRVADAEGKTTATITFHSAHITIWAYTKGVTDYDEGGVNRPPVFHIGGFDSRYDFECNCGGMPLSFYPEAVYKKEYMVSMARCEVPRFNEHTTSLLKVYKQSDYKLLEVVQLEKFIADNSIEISGKEEVTIPILFDFQGLGVEVRIPSWEEIGVKPEW</sequence>